<dbReference type="Gene3D" id="3.90.1720.10">
    <property type="entry name" value="endopeptidase domain like (from Nostoc punctiforme)"/>
    <property type="match status" value="1"/>
</dbReference>
<dbReference type="SUPFAM" id="SSF54001">
    <property type="entry name" value="Cysteine proteinases"/>
    <property type="match status" value="1"/>
</dbReference>
<evidence type="ECO:0000313" key="2">
    <source>
        <dbReference type="Proteomes" id="UP000308901"/>
    </source>
</evidence>
<comment type="caution">
    <text evidence="1">The sequence shown here is derived from an EMBL/GenBank/DDBJ whole genome shotgun (WGS) entry which is preliminary data.</text>
</comment>
<dbReference type="InterPro" id="IPR038765">
    <property type="entry name" value="Papain-like_cys_pep_sf"/>
</dbReference>
<accession>A0A5R8Y6A8</accession>
<organism evidence="1 2">
    <name type="scientific">Arcobacter arenosus</name>
    <dbReference type="NCBI Taxonomy" id="2576037"/>
    <lineage>
        <taxon>Bacteria</taxon>
        <taxon>Pseudomonadati</taxon>
        <taxon>Campylobacterota</taxon>
        <taxon>Epsilonproteobacteria</taxon>
        <taxon>Campylobacterales</taxon>
        <taxon>Arcobacteraceae</taxon>
        <taxon>Arcobacter</taxon>
    </lineage>
</organism>
<protein>
    <submittedName>
        <fullName evidence="1">NlpC/P60 family protein</fullName>
    </submittedName>
</protein>
<name>A0A5R8Y6A8_9BACT</name>
<reference evidence="1 2" key="1">
    <citation type="submission" date="2019-05" db="EMBL/GenBank/DDBJ databases">
        <title>Arcobacter sp. nov., isolated from sea sediment.</title>
        <authorList>
            <person name="Kim W."/>
        </authorList>
    </citation>
    <scope>NUCLEOTIDE SEQUENCE [LARGE SCALE GENOMIC DNA]</scope>
    <source>
        <strain evidence="1 2">CAU 1517</strain>
    </source>
</reference>
<evidence type="ECO:0000313" key="1">
    <source>
        <dbReference type="EMBL" id="TLP41032.1"/>
    </source>
</evidence>
<gene>
    <name evidence="1" type="ORF">FDK22_03160</name>
</gene>
<dbReference type="OrthoDB" id="6058745at2"/>
<keyword evidence="2" id="KW-1185">Reference proteome</keyword>
<dbReference type="Proteomes" id="UP000308901">
    <property type="component" value="Unassembled WGS sequence"/>
</dbReference>
<proteinExistence type="predicted"/>
<dbReference type="RefSeq" id="WP_138151434.1">
    <property type="nucleotide sequence ID" value="NZ_VANU01000001.1"/>
</dbReference>
<dbReference type="EMBL" id="VANU01000001">
    <property type="protein sequence ID" value="TLP41032.1"/>
    <property type="molecule type" value="Genomic_DNA"/>
</dbReference>
<dbReference type="AlphaFoldDB" id="A0A5R8Y6A8"/>
<sequence length="132" mass="15396">MYNLEKLLDIPFVDNGRDFNGVDCYGLLMLYYKEILGIDVPDTKITAYQPNRTMAMYLDYVSRNWNEIKTPKKHCGVALSLNQNHPKLVTHFAVAIDEKRAIHTVKGKNTHIIDMDSPMFKPFIKGFYEWHN</sequence>